<feature type="compositionally biased region" description="Low complexity" evidence="1">
    <location>
        <begin position="123"/>
        <end position="134"/>
    </location>
</feature>
<proteinExistence type="predicted"/>
<evidence type="ECO:0000256" key="1">
    <source>
        <dbReference type="SAM" id="MobiDB-lite"/>
    </source>
</evidence>
<accession>A0A7C8Z1N4</accession>
<reference evidence="2" key="2">
    <citation type="submission" date="2020-07" db="EMBL/GenBank/DDBJ databases">
        <authorList>
            <person name="Vera ALvarez R."/>
            <person name="Arias-Moreno D.M."/>
            <person name="Jimenez-Jacinto V."/>
            <person name="Jimenez-Bremont J.F."/>
            <person name="Swaminathan K."/>
            <person name="Moose S.P."/>
            <person name="Guerrero-Gonzalez M.L."/>
            <person name="Marino-Ramirez L."/>
            <person name="Landsman D."/>
            <person name="Rodriguez-Kessler M."/>
            <person name="Delgado-Sanchez P."/>
        </authorList>
    </citation>
    <scope>NUCLEOTIDE SEQUENCE</scope>
    <source>
        <tissue evidence="2">Cladode</tissue>
    </source>
</reference>
<name>A0A7C8Z1N4_OPUST</name>
<feature type="compositionally biased region" description="Low complexity" evidence="1">
    <location>
        <begin position="75"/>
        <end position="89"/>
    </location>
</feature>
<dbReference type="AlphaFoldDB" id="A0A7C8Z1N4"/>
<dbReference type="EMBL" id="GISG01077441">
    <property type="protein sequence ID" value="MBA4631373.1"/>
    <property type="molecule type" value="Transcribed_RNA"/>
</dbReference>
<feature type="region of interest" description="Disordered" evidence="1">
    <location>
        <begin position="122"/>
        <end position="141"/>
    </location>
</feature>
<evidence type="ECO:0000313" key="2">
    <source>
        <dbReference type="EMBL" id="MBA4631373.1"/>
    </source>
</evidence>
<feature type="region of interest" description="Disordered" evidence="1">
    <location>
        <begin position="1"/>
        <end position="89"/>
    </location>
</feature>
<protein>
    <submittedName>
        <fullName evidence="2">Uncharacterized protein</fullName>
    </submittedName>
</protein>
<feature type="compositionally biased region" description="Pro residues" evidence="1">
    <location>
        <begin position="1"/>
        <end position="13"/>
    </location>
</feature>
<organism evidence="2">
    <name type="scientific">Opuntia streptacantha</name>
    <name type="common">Prickly pear cactus</name>
    <name type="synonym">Opuntia cardona</name>
    <dbReference type="NCBI Taxonomy" id="393608"/>
    <lineage>
        <taxon>Eukaryota</taxon>
        <taxon>Viridiplantae</taxon>
        <taxon>Streptophyta</taxon>
        <taxon>Embryophyta</taxon>
        <taxon>Tracheophyta</taxon>
        <taxon>Spermatophyta</taxon>
        <taxon>Magnoliopsida</taxon>
        <taxon>eudicotyledons</taxon>
        <taxon>Gunneridae</taxon>
        <taxon>Pentapetalae</taxon>
        <taxon>Caryophyllales</taxon>
        <taxon>Cactineae</taxon>
        <taxon>Cactaceae</taxon>
        <taxon>Opuntioideae</taxon>
        <taxon>Opuntia</taxon>
    </lineage>
</organism>
<sequence length="141" mass="15389">MPPVSTALPPQPGTSPSALYPPTASAALRRPPPHFWPFRSAKSSEEHHSVGPSRPSTAPCRRVAPAAPPRRRTRPISTSEPPSSETPATCTLLFRRTSPPKIRLVSELGVFHPDRRLCRRSRSIPVPRRIIAPSQSGRSSP</sequence>
<reference evidence="2" key="1">
    <citation type="journal article" date="2013" name="J. Plant Res.">
        <title>Effect of fungi and light on seed germination of three Opuntia species from semiarid lands of central Mexico.</title>
        <authorList>
            <person name="Delgado-Sanchez P."/>
            <person name="Jimenez-Bremont J.F."/>
            <person name="Guerrero-Gonzalez Mde L."/>
            <person name="Flores J."/>
        </authorList>
    </citation>
    <scope>NUCLEOTIDE SEQUENCE</scope>
    <source>
        <tissue evidence="2">Cladode</tissue>
    </source>
</reference>